<dbReference type="InterPro" id="IPR011663">
    <property type="entry name" value="UTRA"/>
</dbReference>
<gene>
    <name evidence="5" type="ORF">GLO26_06420</name>
</gene>
<evidence type="ECO:0000256" key="2">
    <source>
        <dbReference type="ARBA" id="ARBA00023125"/>
    </source>
</evidence>
<keyword evidence="3" id="KW-0804">Transcription</keyword>
<dbReference type="SUPFAM" id="SSF64288">
    <property type="entry name" value="Chorismate lyase-like"/>
    <property type="match status" value="1"/>
</dbReference>
<keyword evidence="1" id="KW-0805">Transcription regulation</keyword>
<dbReference type="SMART" id="SM00866">
    <property type="entry name" value="UTRA"/>
    <property type="match status" value="1"/>
</dbReference>
<dbReference type="SMART" id="SM00345">
    <property type="entry name" value="HTH_GNTR"/>
    <property type="match status" value="1"/>
</dbReference>
<reference evidence="5 6" key="1">
    <citation type="journal article" date="2020" name="Microorganisms">
        <title>New Insight into Antimicrobial Compounds from Food and Marine-Sourced Carnobacterium Species through Phenotype and Genome Analyses.</title>
        <authorList>
            <person name="Begrem S."/>
            <person name="Ivaniuk F."/>
            <person name="Gigout-Chevalier F."/>
            <person name="Kolypczuk L."/>
            <person name="Bonnetot S."/>
            <person name="Leroi F."/>
            <person name="Grovel O."/>
            <person name="Delbarre-Ladrat C."/>
            <person name="Passerini D."/>
        </authorList>
    </citation>
    <scope>NUCLEOTIDE SEQUENCE [LARGE SCALE GENOMIC DNA]</scope>
    <source>
        <strain evidence="5 6">MIP2551</strain>
    </source>
</reference>
<evidence type="ECO:0000256" key="3">
    <source>
        <dbReference type="ARBA" id="ARBA00023163"/>
    </source>
</evidence>
<dbReference type="EMBL" id="WNJQ01000004">
    <property type="protein sequence ID" value="MBC9825461.1"/>
    <property type="molecule type" value="Genomic_DNA"/>
</dbReference>
<dbReference type="InterPro" id="IPR028978">
    <property type="entry name" value="Chorismate_lyase_/UTRA_dom_sf"/>
</dbReference>
<dbReference type="Pfam" id="PF00392">
    <property type="entry name" value="GntR"/>
    <property type="match status" value="1"/>
</dbReference>
<proteinExistence type="predicted"/>
<keyword evidence="6" id="KW-1185">Reference proteome</keyword>
<name>A0ABR7TDM5_9LACT</name>
<dbReference type="PANTHER" id="PTHR44846:SF5">
    <property type="entry name" value="HTH-TYPE TRANSCRIPTIONAL REGULATOR GMUR"/>
    <property type="match status" value="1"/>
</dbReference>
<accession>A0ABR7TDM5</accession>
<sequence>MKKYVIISNDIRNKILKGEYIANQRLPFEKDLCVQYESSKMTIKKAVDILVTEGLIIKRRGSGTFVKDLNPEEIERIAMANQFRGTTALYSDKKVFSKILNFSIVTVPEQAAKKLNLSEDTFVYDICRVRYVDDKPVVIEKMYMPIDLIPGIKEKNIKGSIYEYIENELHLKIQSAHRTVSVRKATDSEAEELGLEEGDPVAIAEQVGYLDTGNTFEFSTSIHRYDEFSVEMVLTRD</sequence>
<dbReference type="Pfam" id="PF07702">
    <property type="entry name" value="UTRA"/>
    <property type="match status" value="1"/>
</dbReference>
<dbReference type="Proteomes" id="UP000638836">
    <property type="component" value="Unassembled WGS sequence"/>
</dbReference>
<feature type="domain" description="HTH gntR-type" evidence="4">
    <location>
        <begin position="1"/>
        <end position="69"/>
    </location>
</feature>
<dbReference type="Gene3D" id="3.40.1410.10">
    <property type="entry name" value="Chorismate lyase-like"/>
    <property type="match status" value="1"/>
</dbReference>
<dbReference type="InterPro" id="IPR036390">
    <property type="entry name" value="WH_DNA-bd_sf"/>
</dbReference>
<dbReference type="SUPFAM" id="SSF46785">
    <property type="entry name" value="Winged helix' DNA-binding domain"/>
    <property type="match status" value="1"/>
</dbReference>
<comment type="caution">
    <text evidence="5">The sequence shown here is derived from an EMBL/GenBank/DDBJ whole genome shotgun (WGS) entry which is preliminary data.</text>
</comment>
<evidence type="ECO:0000259" key="4">
    <source>
        <dbReference type="PROSITE" id="PS50949"/>
    </source>
</evidence>
<dbReference type="InterPro" id="IPR050679">
    <property type="entry name" value="Bact_HTH_transcr_reg"/>
</dbReference>
<keyword evidence="2" id="KW-0238">DNA-binding</keyword>
<organism evidence="5 6">
    <name type="scientific">Carnobacterium inhibens</name>
    <dbReference type="NCBI Taxonomy" id="147709"/>
    <lineage>
        <taxon>Bacteria</taxon>
        <taxon>Bacillati</taxon>
        <taxon>Bacillota</taxon>
        <taxon>Bacilli</taxon>
        <taxon>Lactobacillales</taxon>
        <taxon>Carnobacteriaceae</taxon>
        <taxon>Carnobacterium</taxon>
    </lineage>
</organism>
<evidence type="ECO:0000256" key="1">
    <source>
        <dbReference type="ARBA" id="ARBA00023015"/>
    </source>
</evidence>
<evidence type="ECO:0000313" key="6">
    <source>
        <dbReference type="Proteomes" id="UP000638836"/>
    </source>
</evidence>
<evidence type="ECO:0000313" key="5">
    <source>
        <dbReference type="EMBL" id="MBC9825461.1"/>
    </source>
</evidence>
<protein>
    <submittedName>
        <fullName evidence="5">UTRA domain-containing protein</fullName>
    </submittedName>
</protein>
<dbReference type="RefSeq" id="WP_187948773.1">
    <property type="nucleotide sequence ID" value="NZ_WNJQ01000004.1"/>
</dbReference>
<dbReference type="InterPro" id="IPR000524">
    <property type="entry name" value="Tscrpt_reg_HTH_GntR"/>
</dbReference>
<dbReference type="InterPro" id="IPR036388">
    <property type="entry name" value="WH-like_DNA-bd_sf"/>
</dbReference>
<dbReference type="Gene3D" id="1.10.10.10">
    <property type="entry name" value="Winged helix-like DNA-binding domain superfamily/Winged helix DNA-binding domain"/>
    <property type="match status" value="1"/>
</dbReference>
<dbReference type="PANTHER" id="PTHR44846">
    <property type="entry name" value="MANNOSYL-D-GLYCERATE TRANSPORT/METABOLISM SYSTEM REPRESSOR MNGR-RELATED"/>
    <property type="match status" value="1"/>
</dbReference>
<dbReference type="PROSITE" id="PS50949">
    <property type="entry name" value="HTH_GNTR"/>
    <property type="match status" value="1"/>
</dbReference>
<dbReference type="CDD" id="cd07377">
    <property type="entry name" value="WHTH_GntR"/>
    <property type="match status" value="1"/>
</dbReference>